<gene>
    <name evidence="4" type="primary">LOC114241771</name>
</gene>
<proteinExistence type="predicted"/>
<feature type="transmembrane region" description="Helical" evidence="2">
    <location>
        <begin position="41"/>
        <end position="60"/>
    </location>
</feature>
<keyword evidence="2" id="KW-0812">Transmembrane</keyword>
<keyword evidence="3" id="KW-1185">Reference proteome</keyword>
<feature type="region of interest" description="Disordered" evidence="1">
    <location>
        <begin position="146"/>
        <end position="272"/>
    </location>
</feature>
<organism evidence="3 4">
    <name type="scientific">Bombyx mandarina</name>
    <name type="common">Wild silk moth</name>
    <name type="synonym">Wild silkworm</name>
    <dbReference type="NCBI Taxonomy" id="7092"/>
    <lineage>
        <taxon>Eukaryota</taxon>
        <taxon>Metazoa</taxon>
        <taxon>Ecdysozoa</taxon>
        <taxon>Arthropoda</taxon>
        <taxon>Hexapoda</taxon>
        <taxon>Insecta</taxon>
        <taxon>Pterygota</taxon>
        <taxon>Neoptera</taxon>
        <taxon>Endopterygota</taxon>
        <taxon>Lepidoptera</taxon>
        <taxon>Glossata</taxon>
        <taxon>Ditrysia</taxon>
        <taxon>Bombycoidea</taxon>
        <taxon>Bombycidae</taxon>
        <taxon>Bombycinae</taxon>
        <taxon>Bombyx</taxon>
    </lineage>
</organism>
<evidence type="ECO:0000313" key="3">
    <source>
        <dbReference type="Proteomes" id="UP000504629"/>
    </source>
</evidence>
<feature type="compositionally biased region" description="Polar residues" evidence="1">
    <location>
        <begin position="146"/>
        <end position="161"/>
    </location>
</feature>
<dbReference type="AlphaFoldDB" id="A0A6J2JG91"/>
<name>A0A6J2JG91_BOMMA</name>
<dbReference type="RefSeq" id="XP_028028531.1">
    <property type="nucleotide sequence ID" value="XM_028172730.1"/>
</dbReference>
<evidence type="ECO:0000256" key="2">
    <source>
        <dbReference type="SAM" id="Phobius"/>
    </source>
</evidence>
<accession>A0A6J2JG91</accession>
<dbReference type="Proteomes" id="UP000504629">
    <property type="component" value="Unplaced"/>
</dbReference>
<reference evidence="4" key="1">
    <citation type="submission" date="2025-08" db="UniProtKB">
        <authorList>
            <consortium name="RefSeq"/>
        </authorList>
    </citation>
    <scope>IDENTIFICATION</scope>
    <source>
        <tissue evidence="4">Silk gland</tissue>
    </source>
</reference>
<evidence type="ECO:0000256" key="1">
    <source>
        <dbReference type="SAM" id="MobiDB-lite"/>
    </source>
</evidence>
<evidence type="ECO:0000313" key="4">
    <source>
        <dbReference type="RefSeq" id="XP_028028531.1"/>
    </source>
</evidence>
<feature type="compositionally biased region" description="Polar residues" evidence="1">
    <location>
        <begin position="249"/>
        <end position="263"/>
    </location>
</feature>
<sequence>MSIDSNFNAVPGVVCKCKYFAYVSYFQMAILRYNENLDNTVNYVATLAFFCGISCVTIMLKFGGFKASLNIFNGRKNGKEKTELHQGSYMTGAYRTNRDDVSGYVSTPSPTKTLSPAMVKLPGRKPCCLLTTRPTKSLGNLTLATSSTMKAVPNQNATDVSTDPRGEGDREIKNPSHKQREKERKRLEKQRLDEQKAIERTTREQAKVEKIKREKEKKRLEEGKIKDKKRKAPQPQQQSVPSLGHGSAKYSTNTLDSSISRSTGPPPYSETATELVKLDASDATRDVSFGKPIDTGTWDIVAEHREQLNRTTHAVDKNNKQTVIDLNYSAGSDDKTDNVV</sequence>
<keyword evidence="2" id="KW-1133">Transmembrane helix</keyword>
<protein>
    <submittedName>
        <fullName evidence="4">Uncharacterized protein LOC114241771 isoform X2</fullName>
    </submittedName>
</protein>
<feature type="compositionally biased region" description="Basic and acidic residues" evidence="1">
    <location>
        <begin position="162"/>
        <end position="225"/>
    </location>
</feature>
<dbReference type="GeneID" id="114241771"/>
<dbReference type="OrthoDB" id="7473823at2759"/>
<keyword evidence="2" id="KW-0472">Membrane</keyword>